<accession>A0A650EYE3</accession>
<feature type="compositionally biased region" description="Basic residues" evidence="1">
    <location>
        <begin position="46"/>
        <end position="55"/>
    </location>
</feature>
<proteinExistence type="predicted"/>
<dbReference type="GeneID" id="77924449"/>
<feature type="region of interest" description="Disordered" evidence="1">
    <location>
        <begin position="32"/>
        <end position="55"/>
    </location>
</feature>
<keyword evidence="3" id="KW-1185">Reference proteome</keyword>
<dbReference type="KEGG" id="vg:77924449"/>
<evidence type="ECO:0000313" key="3">
    <source>
        <dbReference type="Proteomes" id="UP000423482"/>
    </source>
</evidence>
<protein>
    <submittedName>
        <fullName evidence="2">Uncharacterized protein</fullName>
    </submittedName>
</protein>
<evidence type="ECO:0000313" key="2">
    <source>
        <dbReference type="EMBL" id="QGT55074.1"/>
    </source>
</evidence>
<dbReference type="EMBL" id="MK814760">
    <property type="protein sequence ID" value="QGT55074.1"/>
    <property type="molecule type" value="Genomic_DNA"/>
</dbReference>
<gene>
    <name evidence="2" type="primary">81</name>
    <name evidence="2" type="ORF">SEA_FORZA_81</name>
</gene>
<evidence type="ECO:0000256" key="1">
    <source>
        <dbReference type="SAM" id="MobiDB-lite"/>
    </source>
</evidence>
<sequence>MTNEINPDKFTYKEGDLKLISLPDDVEEQNIEFKDDAMPPTPQKPKLAKSKLPKR</sequence>
<name>A0A650EYE3_9CAUD</name>
<reference evidence="2 3" key="1">
    <citation type="submission" date="2019-04" db="EMBL/GenBank/DDBJ databases">
        <authorList>
            <person name="Pope W.H."/>
            <person name="Garlena R.A."/>
            <person name="Russell D.A."/>
            <person name="Jacobs-Sera D."/>
            <person name="Hatfull G.F."/>
        </authorList>
    </citation>
    <scope>NUCLEOTIDE SEQUENCE [LARGE SCALE GENOMIC DNA]</scope>
</reference>
<dbReference type="Proteomes" id="UP000423482">
    <property type="component" value="Segment"/>
</dbReference>
<organism evidence="2 3">
    <name type="scientific">Gordonia phage Forza</name>
    <dbReference type="NCBI Taxonomy" id="2571247"/>
    <lineage>
        <taxon>Viruses</taxon>
        <taxon>Duplodnaviria</taxon>
        <taxon>Heunggongvirae</taxon>
        <taxon>Uroviricota</taxon>
        <taxon>Caudoviricetes</taxon>
        <taxon>Forzavirus</taxon>
        <taxon>Forzavirus forza</taxon>
    </lineage>
</organism>
<dbReference type="RefSeq" id="YP_010648961.1">
    <property type="nucleotide sequence ID" value="NC_070763.1"/>
</dbReference>